<accession>A0A147GY14</accession>
<evidence type="ECO:0000313" key="1">
    <source>
        <dbReference type="EMBL" id="KTT22529.1"/>
    </source>
</evidence>
<organism evidence="1 2">
    <name type="scientific">Pseudacidovorax intermedius</name>
    <dbReference type="NCBI Taxonomy" id="433924"/>
    <lineage>
        <taxon>Bacteria</taxon>
        <taxon>Pseudomonadati</taxon>
        <taxon>Pseudomonadota</taxon>
        <taxon>Betaproteobacteria</taxon>
        <taxon>Burkholderiales</taxon>
        <taxon>Comamonadaceae</taxon>
        <taxon>Pseudacidovorax</taxon>
    </lineage>
</organism>
<evidence type="ECO:0000313" key="2">
    <source>
        <dbReference type="Proteomes" id="UP000072741"/>
    </source>
</evidence>
<dbReference type="AlphaFoldDB" id="A0A147GY14"/>
<dbReference type="Proteomes" id="UP000072741">
    <property type="component" value="Unassembled WGS sequence"/>
</dbReference>
<name>A0A147GY14_9BURK</name>
<reference evidence="1 2" key="1">
    <citation type="journal article" date="2016" name="Front. Microbiol.">
        <title>Genomic Resource of Rice Seed Associated Bacteria.</title>
        <authorList>
            <person name="Midha S."/>
            <person name="Bansal K."/>
            <person name="Sharma S."/>
            <person name="Kumar N."/>
            <person name="Patil P.P."/>
            <person name="Chaudhry V."/>
            <person name="Patil P.B."/>
        </authorList>
    </citation>
    <scope>NUCLEOTIDE SEQUENCE [LARGE SCALE GENOMIC DNA]</scope>
    <source>
        <strain evidence="1 2">NS331</strain>
    </source>
</reference>
<dbReference type="EMBL" id="LDSL01000057">
    <property type="protein sequence ID" value="KTT22529.1"/>
    <property type="molecule type" value="Genomic_DNA"/>
</dbReference>
<gene>
    <name evidence="1" type="ORF">NS331_09660</name>
</gene>
<sequence length="178" mass="19744">MIHYDEQLDRVFFYTTDFANTAAIREKEFGGLSLEVEMMREGAPEEAEMRLGGWIFSLIELIGVKKIGFTDYQAEAAEASADFISELEKQAAIGNHEARYHLFMEFHRKAMSEGSMDHLSRAENLLQASASQGYSEAISVLGDWSTLKGAAMRRIARLKAEALASIAPPPSPPTPQTL</sequence>
<keyword evidence="2" id="KW-1185">Reference proteome</keyword>
<protein>
    <submittedName>
        <fullName evidence="1">Uncharacterized protein</fullName>
    </submittedName>
</protein>
<dbReference type="OrthoDB" id="8905799at2"/>
<proteinExistence type="predicted"/>
<dbReference type="RefSeq" id="WP_058641795.1">
    <property type="nucleotide sequence ID" value="NZ_LDSL01000057.1"/>
</dbReference>
<comment type="caution">
    <text evidence="1">The sequence shown here is derived from an EMBL/GenBank/DDBJ whole genome shotgun (WGS) entry which is preliminary data.</text>
</comment>